<feature type="active site" description="Proton acceptor" evidence="11">
    <location>
        <position position="414"/>
    </location>
</feature>
<feature type="binding site" evidence="11">
    <location>
        <begin position="392"/>
        <end position="396"/>
    </location>
    <ligand>
        <name>IMP</name>
        <dbReference type="ChEBI" id="CHEBI:58053"/>
    </ligand>
</feature>
<dbReference type="PROSITE" id="PS51371">
    <property type="entry name" value="CBS"/>
    <property type="match status" value="2"/>
</dbReference>
<dbReference type="Proteomes" id="UP001519362">
    <property type="component" value="Unassembled WGS sequence"/>
</dbReference>
<feature type="active site" description="Thioimidate intermediate" evidence="11">
    <location>
        <position position="312"/>
    </location>
</feature>
<keyword evidence="5 11" id="KW-0658">Purine biosynthesis</keyword>
<feature type="binding site" evidence="11">
    <location>
        <position position="310"/>
    </location>
    <ligand>
        <name>IMP</name>
        <dbReference type="ChEBI" id="CHEBI:58053"/>
    </ligand>
</feature>
<dbReference type="InterPro" id="IPR001093">
    <property type="entry name" value="IMP_DH_GMPRt"/>
</dbReference>
<feature type="binding site" evidence="11">
    <location>
        <position position="485"/>
    </location>
    <ligand>
        <name>K(+)</name>
        <dbReference type="ChEBI" id="CHEBI:29103"/>
        <note>ligand shared between two tetrameric partners</note>
    </ligand>
</feature>
<evidence type="ECO:0000256" key="12">
    <source>
        <dbReference type="PROSITE-ProRule" id="PRU00703"/>
    </source>
</evidence>
<dbReference type="InterPro" id="IPR013785">
    <property type="entry name" value="Aldolase_TIM"/>
</dbReference>
<comment type="similarity">
    <text evidence="2 11 13">Belongs to the IMPDH/GMPR family.</text>
</comment>
<feature type="binding site" description="in other chain" evidence="11">
    <location>
        <position position="309"/>
    </location>
    <ligand>
        <name>K(+)</name>
        <dbReference type="ChEBI" id="CHEBI:29103"/>
        <note>ligand shared between two tetrameric partners</note>
    </ligand>
</feature>
<dbReference type="SUPFAM" id="SSF51412">
    <property type="entry name" value="Inosine monophosphate dehydrogenase (IMPDH)"/>
    <property type="match status" value="1"/>
</dbReference>
<feature type="binding site" evidence="11">
    <location>
        <position position="429"/>
    </location>
    <ligand>
        <name>IMP</name>
        <dbReference type="ChEBI" id="CHEBI:58053"/>
    </ligand>
</feature>
<comment type="caution">
    <text evidence="16">The sequence shown here is derived from an EMBL/GenBank/DDBJ whole genome shotgun (WGS) entry which is preliminary data.</text>
</comment>
<protein>
    <recommendedName>
        <fullName evidence="11 14">Inosine-5'-monophosphate dehydrogenase</fullName>
        <shortName evidence="11">IMP dehydrogenase</shortName>
        <shortName evidence="11">IMPD</shortName>
        <shortName evidence="11">IMPDH</shortName>
        <ecNumber evidence="11 14">1.1.1.205</ecNumber>
    </recommendedName>
</protein>
<evidence type="ECO:0000256" key="1">
    <source>
        <dbReference type="ARBA" id="ARBA00001958"/>
    </source>
</evidence>
<dbReference type="SUPFAM" id="SSF54631">
    <property type="entry name" value="CBS-domain pair"/>
    <property type="match status" value="1"/>
</dbReference>
<keyword evidence="8 11" id="KW-0520">NAD</keyword>
<evidence type="ECO:0000256" key="5">
    <source>
        <dbReference type="ARBA" id="ARBA00022755"/>
    </source>
</evidence>
<sequence>MTENDPFGFVGLTYDDVLLLPGHTDVIPSDADTSSQLTKRIRVAMPLLSAAMDTVTESRMAIAIARQGGIGILHRNMSIADQAAAVNRVKRSESGMITDPITTTPDATIAAVDAICAEYRISGLPVVDDKGVLVGIITNRDMRFVEHEARETTRVSDVMTHEGLVTARPGITRDEVLPIFAKHRVEKLPLVADDGTLAGLITIKDFDKTEKYPQSTKDDRGRLRVGAAIGFFGDAWERAEALRDAGVDLIVVDTANGQSQGVVDIVTKLKGDDSFAHIDIVGGNVATREGAQALIDAGVDAVKVGVGPGSICTTRVVAGVGVPQITAIYEASLACRAAGVPLIADGGLQYSGDIAKALVAGADTVMLGSLLAGTTESPGELVFQNGKQFKQYRGMGSLGAMQTRGKKTSYSKDRYFQADVPSDDKLIPEGIEGQVPFRGPLEAVAYQLTGGLRQSMFYVGAATIDELKSRGKFVRITPAGLKESHPHDVQIVVEAPNYKA</sequence>
<dbReference type="InterPro" id="IPR000644">
    <property type="entry name" value="CBS_dom"/>
</dbReference>
<gene>
    <name evidence="11" type="primary">guaB</name>
    <name evidence="16" type="ORF">JOF34_002000</name>
</gene>
<evidence type="ECO:0000256" key="2">
    <source>
        <dbReference type="ARBA" id="ARBA00005502"/>
    </source>
</evidence>
<feature type="binding site" evidence="11">
    <location>
        <position position="483"/>
    </location>
    <ligand>
        <name>K(+)</name>
        <dbReference type="ChEBI" id="CHEBI:29103"/>
        <note>ligand shared between two tetrameric partners</note>
    </ligand>
</feature>
<dbReference type="Pfam" id="PF00571">
    <property type="entry name" value="CBS"/>
    <property type="match status" value="2"/>
</dbReference>
<dbReference type="PIRSF" id="PIRSF000130">
    <property type="entry name" value="IMPDH"/>
    <property type="match status" value="1"/>
</dbReference>
<dbReference type="HAMAP" id="MF_01964">
    <property type="entry name" value="IMPDH"/>
    <property type="match status" value="1"/>
</dbReference>
<feature type="binding site" evidence="11">
    <location>
        <begin position="345"/>
        <end position="347"/>
    </location>
    <ligand>
        <name>IMP</name>
        <dbReference type="ChEBI" id="CHEBI:58053"/>
    </ligand>
</feature>
<feature type="binding site" description="in other chain" evidence="11">
    <location>
        <position position="307"/>
    </location>
    <ligand>
        <name>K(+)</name>
        <dbReference type="ChEBI" id="CHEBI:29103"/>
        <note>ligand shared between two tetrameric partners</note>
    </ligand>
</feature>
<keyword evidence="17" id="KW-1185">Reference proteome</keyword>
<keyword evidence="7 11" id="KW-0560">Oxidoreductase</keyword>
<evidence type="ECO:0000259" key="15">
    <source>
        <dbReference type="PROSITE" id="PS51371"/>
    </source>
</evidence>
<comment type="pathway">
    <text evidence="11 14">Purine metabolism; XMP biosynthesis via de novo pathway; XMP from IMP: step 1/1.</text>
</comment>
<comment type="catalytic activity">
    <reaction evidence="10 11 14">
        <text>IMP + NAD(+) + H2O = XMP + NADH + H(+)</text>
        <dbReference type="Rhea" id="RHEA:11708"/>
        <dbReference type="ChEBI" id="CHEBI:15377"/>
        <dbReference type="ChEBI" id="CHEBI:15378"/>
        <dbReference type="ChEBI" id="CHEBI:57464"/>
        <dbReference type="ChEBI" id="CHEBI:57540"/>
        <dbReference type="ChEBI" id="CHEBI:57945"/>
        <dbReference type="ChEBI" id="CHEBI:58053"/>
        <dbReference type="EC" id="1.1.1.205"/>
    </reaction>
</comment>
<comment type="cofactor">
    <cofactor evidence="1 11">
        <name>K(+)</name>
        <dbReference type="ChEBI" id="CHEBI:29103"/>
    </cofactor>
</comment>
<name>A0ABS4ZJE6_9MICO</name>
<keyword evidence="3 11" id="KW-0479">Metal-binding</keyword>
<evidence type="ECO:0000256" key="7">
    <source>
        <dbReference type="ARBA" id="ARBA00023002"/>
    </source>
</evidence>
<evidence type="ECO:0000313" key="16">
    <source>
        <dbReference type="EMBL" id="MBP2437414.1"/>
    </source>
</evidence>
<feature type="domain" description="CBS" evidence="15">
    <location>
        <begin position="96"/>
        <end position="152"/>
    </location>
</feature>
<feature type="binding site" evidence="11">
    <location>
        <begin position="305"/>
        <end position="307"/>
    </location>
    <ligand>
        <name>NAD(+)</name>
        <dbReference type="ChEBI" id="CHEBI:57540"/>
    </ligand>
</feature>
<dbReference type="InterPro" id="IPR015875">
    <property type="entry name" value="IMP_DH/GMP_Rdtase_CS"/>
</dbReference>
<proteinExistence type="inferred from homology"/>
<comment type="function">
    <text evidence="11">Catalyzes the conversion of inosine 5'-phosphate (IMP) to xanthosine 5'-phosphate (XMP), the first committed and rate-limiting step in the de novo synthesis of guanine nucleotides, and therefore plays an important role in the regulation of cell growth.</text>
</comment>
<dbReference type="SMART" id="SM00116">
    <property type="entry name" value="CBS"/>
    <property type="match status" value="2"/>
</dbReference>
<keyword evidence="4 11" id="KW-0332">GMP biosynthesis</keyword>
<evidence type="ECO:0000256" key="9">
    <source>
        <dbReference type="ARBA" id="ARBA00023122"/>
    </source>
</evidence>
<dbReference type="CDD" id="cd00381">
    <property type="entry name" value="IMPDH"/>
    <property type="match status" value="1"/>
</dbReference>
<evidence type="ECO:0000313" key="17">
    <source>
        <dbReference type="Proteomes" id="UP001519362"/>
    </source>
</evidence>
<evidence type="ECO:0000256" key="13">
    <source>
        <dbReference type="RuleBase" id="RU003927"/>
    </source>
</evidence>
<accession>A0ABS4ZJE6</accession>
<feature type="binding site" evidence="11">
    <location>
        <position position="484"/>
    </location>
    <ligand>
        <name>K(+)</name>
        <dbReference type="ChEBI" id="CHEBI:29103"/>
        <note>ligand shared between two tetrameric partners</note>
    </ligand>
</feature>
<evidence type="ECO:0000256" key="6">
    <source>
        <dbReference type="ARBA" id="ARBA00022958"/>
    </source>
</evidence>
<comment type="caution">
    <text evidence="11">Lacks conserved residue(s) required for the propagation of feature annotation.</text>
</comment>
<dbReference type="InterPro" id="IPR046342">
    <property type="entry name" value="CBS_dom_sf"/>
</dbReference>
<dbReference type="SMART" id="SM01240">
    <property type="entry name" value="IMPDH"/>
    <property type="match status" value="1"/>
</dbReference>
<evidence type="ECO:0000256" key="11">
    <source>
        <dbReference type="HAMAP-Rule" id="MF_01964"/>
    </source>
</evidence>
<dbReference type="Pfam" id="PF00478">
    <property type="entry name" value="IMPDH"/>
    <property type="match status" value="1"/>
</dbReference>
<feature type="binding site" evidence="11">
    <location>
        <position position="253"/>
    </location>
    <ligand>
        <name>NAD(+)</name>
        <dbReference type="ChEBI" id="CHEBI:57540"/>
    </ligand>
</feature>
<dbReference type="PANTHER" id="PTHR11911:SF111">
    <property type="entry name" value="INOSINE-5'-MONOPHOSPHATE DEHYDROGENASE"/>
    <property type="match status" value="1"/>
</dbReference>
<evidence type="ECO:0000256" key="3">
    <source>
        <dbReference type="ARBA" id="ARBA00022723"/>
    </source>
</evidence>
<dbReference type="Gene3D" id="3.20.20.70">
    <property type="entry name" value="Aldolase class I"/>
    <property type="match status" value="1"/>
</dbReference>
<evidence type="ECO:0000256" key="10">
    <source>
        <dbReference type="ARBA" id="ARBA00048028"/>
    </source>
</evidence>
<organism evidence="16 17">
    <name type="scientific">Microbacterium amylolyticum</name>
    <dbReference type="NCBI Taxonomy" id="936337"/>
    <lineage>
        <taxon>Bacteria</taxon>
        <taxon>Bacillati</taxon>
        <taxon>Actinomycetota</taxon>
        <taxon>Actinomycetes</taxon>
        <taxon>Micrococcales</taxon>
        <taxon>Microbacteriaceae</taxon>
        <taxon>Microbacterium</taxon>
    </lineage>
</organism>
<evidence type="ECO:0000256" key="4">
    <source>
        <dbReference type="ARBA" id="ARBA00022749"/>
    </source>
</evidence>
<dbReference type="InterPro" id="IPR005990">
    <property type="entry name" value="IMP_DH"/>
</dbReference>
<dbReference type="NCBIfam" id="TIGR01302">
    <property type="entry name" value="IMP_dehydrog"/>
    <property type="match status" value="1"/>
</dbReference>
<feature type="binding site" description="in other chain" evidence="11">
    <location>
        <position position="312"/>
    </location>
    <ligand>
        <name>K(+)</name>
        <dbReference type="ChEBI" id="CHEBI:29103"/>
        <note>ligand shared between two tetrameric partners</note>
    </ligand>
</feature>
<dbReference type="PROSITE" id="PS00487">
    <property type="entry name" value="IMP_DH_GMP_RED"/>
    <property type="match status" value="1"/>
</dbReference>
<dbReference type="PANTHER" id="PTHR11911">
    <property type="entry name" value="INOSINE-5-MONOPHOSPHATE DEHYDROGENASE RELATED"/>
    <property type="match status" value="1"/>
</dbReference>
<feature type="binding site" evidence="11">
    <location>
        <begin position="368"/>
        <end position="369"/>
    </location>
    <ligand>
        <name>IMP</name>
        <dbReference type="ChEBI" id="CHEBI:58053"/>
    </ligand>
</feature>
<keyword evidence="9 12" id="KW-0129">CBS domain</keyword>
<comment type="activity regulation">
    <text evidence="11">Mycophenolic acid (MPA) is a non-competitive inhibitor that prevents formation of the closed enzyme conformation by binding to the same site as the amobile flap. In contrast, mizoribine monophosphate (MZP) is a competitive inhibitor that induces the closed conformation. MPA is a potent inhibitor of mammalian IMPDHs but a poor inhibitor of the bacterial enzymes. MZP is a more potent inhibitor of bacterial IMPDH.</text>
</comment>
<dbReference type="GO" id="GO:0003938">
    <property type="term" value="F:IMP dehydrogenase activity"/>
    <property type="evidence" value="ECO:0007669"/>
    <property type="project" value="UniProtKB-EC"/>
</dbReference>
<dbReference type="CDD" id="cd04601">
    <property type="entry name" value="CBS_pair_IMPDH"/>
    <property type="match status" value="1"/>
</dbReference>
<evidence type="ECO:0000256" key="14">
    <source>
        <dbReference type="RuleBase" id="RU003928"/>
    </source>
</evidence>
<reference evidence="16 17" key="1">
    <citation type="submission" date="2021-03" db="EMBL/GenBank/DDBJ databases">
        <title>Sequencing the genomes of 1000 actinobacteria strains.</title>
        <authorList>
            <person name="Klenk H.-P."/>
        </authorList>
    </citation>
    <scope>NUCLEOTIDE SEQUENCE [LARGE SCALE GENOMIC DNA]</scope>
    <source>
        <strain evidence="16 17">DSM 24221</strain>
    </source>
</reference>
<keyword evidence="6 11" id="KW-0630">Potassium</keyword>
<dbReference type="RefSeq" id="WP_165134038.1">
    <property type="nucleotide sequence ID" value="NZ_CP049253.1"/>
</dbReference>
<dbReference type="EMBL" id="JAGIOL010000001">
    <property type="protein sequence ID" value="MBP2437414.1"/>
    <property type="molecule type" value="Genomic_DNA"/>
</dbReference>
<comment type="subunit">
    <text evidence="11">Homotetramer.</text>
</comment>
<evidence type="ECO:0000256" key="8">
    <source>
        <dbReference type="ARBA" id="ARBA00023027"/>
    </source>
</evidence>
<dbReference type="EC" id="1.1.1.205" evidence="11 14"/>
<feature type="domain" description="CBS" evidence="15">
    <location>
        <begin position="159"/>
        <end position="216"/>
    </location>
</feature>